<sequence>MAHYAYLQNQIVVDVIVGKDETELIDGLDPEIYYAQGTPYTVKRTSYNGKIRYNYAAIGYVYDSIRDAFIPPKCHDEATVNEATCLWDCSNADHIPQV</sequence>
<protein>
    <submittedName>
        <fullName evidence="1">Uncharacterized protein</fullName>
    </submittedName>
</protein>
<accession>A0A6J5R440</accession>
<dbReference type="EMBL" id="LR797093">
    <property type="protein sequence ID" value="CAB4186364.1"/>
    <property type="molecule type" value="Genomic_DNA"/>
</dbReference>
<organism evidence="1">
    <name type="scientific">uncultured Caudovirales phage</name>
    <dbReference type="NCBI Taxonomy" id="2100421"/>
    <lineage>
        <taxon>Viruses</taxon>
        <taxon>Duplodnaviria</taxon>
        <taxon>Heunggongvirae</taxon>
        <taxon>Uroviricota</taxon>
        <taxon>Caudoviricetes</taxon>
        <taxon>Peduoviridae</taxon>
        <taxon>Maltschvirus</taxon>
        <taxon>Maltschvirus maltsch</taxon>
    </lineage>
</organism>
<name>A0A6J5R440_9CAUD</name>
<evidence type="ECO:0000313" key="1">
    <source>
        <dbReference type="EMBL" id="CAB4186364.1"/>
    </source>
</evidence>
<reference evidence="1" key="1">
    <citation type="submission" date="2020-05" db="EMBL/GenBank/DDBJ databases">
        <authorList>
            <person name="Chiriac C."/>
            <person name="Salcher M."/>
            <person name="Ghai R."/>
            <person name="Kavagutti S V."/>
        </authorList>
    </citation>
    <scope>NUCLEOTIDE SEQUENCE</scope>
</reference>
<proteinExistence type="predicted"/>
<gene>
    <name evidence="1" type="ORF">UFOVP1145_10</name>
</gene>